<keyword evidence="2" id="KW-1185">Reference proteome</keyword>
<reference evidence="1 2" key="1">
    <citation type="submission" date="2020-02" db="EMBL/GenBank/DDBJ databases">
        <title>Comparative genomics of the hypocrealean fungal genus Beauvera.</title>
        <authorList>
            <person name="Showalter D.N."/>
            <person name="Bushley K.E."/>
            <person name="Rehner S.A."/>
        </authorList>
    </citation>
    <scope>NUCLEOTIDE SEQUENCE [LARGE SCALE GENOMIC DNA]</scope>
    <source>
        <strain evidence="1 2">ARSEF4384</strain>
    </source>
</reference>
<evidence type="ECO:0000313" key="1">
    <source>
        <dbReference type="EMBL" id="KAK8148673.1"/>
    </source>
</evidence>
<accession>A0AAW0S222</accession>
<dbReference type="Proteomes" id="UP001397290">
    <property type="component" value="Unassembled WGS sequence"/>
</dbReference>
<comment type="caution">
    <text evidence="1">The sequence shown here is derived from an EMBL/GenBank/DDBJ whole genome shotgun (WGS) entry which is preliminary data.</text>
</comment>
<dbReference type="AlphaFoldDB" id="A0AAW0S222"/>
<evidence type="ECO:0000313" key="2">
    <source>
        <dbReference type="Proteomes" id="UP001397290"/>
    </source>
</evidence>
<protein>
    <submittedName>
        <fullName evidence="1">Uncharacterized protein</fullName>
    </submittedName>
</protein>
<dbReference type="EMBL" id="JAAHCF010000077">
    <property type="protein sequence ID" value="KAK8148673.1"/>
    <property type="molecule type" value="Genomic_DNA"/>
</dbReference>
<gene>
    <name evidence="1" type="ORF">G3M48_009428</name>
</gene>
<organism evidence="1 2">
    <name type="scientific">Beauveria asiatica</name>
    <dbReference type="NCBI Taxonomy" id="1069075"/>
    <lineage>
        <taxon>Eukaryota</taxon>
        <taxon>Fungi</taxon>
        <taxon>Dikarya</taxon>
        <taxon>Ascomycota</taxon>
        <taxon>Pezizomycotina</taxon>
        <taxon>Sordariomycetes</taxon>
        <taxon>Hypocreomycetidae</taxon>
        <taxon>Hypocreales</taxon>
        <taxon>Cordycipitaceae</taxon>
        <taxon>Beauveria</taxon>
    </lineage>
</organism>
<proteinExistence type="predicted"/>
<name>A0AAW0S222_9HYPO</name>
<sequence>MPCHISPIYFSSSRVHDDAKPIVQPTKCHHITFPAYEDDGGGGCHPFTTASSLVIQLPPCITHFSASIHGAHGTVSVVLDTTRDTPPLGERHPPQQPSSGINWQKEVLVSWHFH</sequence>